<proteinExistence type="predicted"/>
<protein>
    <submittedName>
        <fullName evidence="1">Uncharacterized protein</fullName>
    </submittedName>
</protein>
<gene>
    <name evidence="1" type="ORF">HERI1096_LOCUS6988</name>
</gene>
<accession>A0A7S3AJ16</accession>
<dbReference type="AlphaFoldDB" id="A0A7S3AJ16"/>
<evidence type="ECO:0000313" key="1">
    <source>
        <dbReference type="EMBL" id="CAE0106329.1"/>
    </source>
</evidence>
<reference evidence="1" key="1">
    <citation type="submission" date="2021-01" db="EMBL/GenBank/DDBJ databases">
        <authorList>
            <person name="Corre E."/>
            <person name="Pelletier E."/>
            <person name="Niang G."/>
            <person name="Scheremetjew M."/>
            <person name="Finn R."/>
            <person name="Kale V."/>
            <person name="Holt S."/>
            <person name="Cochrane G."/>
            <person name="Meng A."/>
            <person name="Brown T."/>
            <person name="Cohen L."/>
        </authorList>
    </citation>
    <scope>NUCLEOTIDE SEQUENCE</scope>
    <source>
        <strain evidence="1">CCMP281</strain>
    </source>
</reference>
<sequence>MTDLIKTDWPDAITMISEAQDLVHCNWNRLGEPFFGDDDCFPDTLDWFAYDYYCTAFSARDCPDPYGVNSGWEVQQDGMVHRVYPKMARATQRAIPTTLGFFYNNSNTTAADIEKMDNYCVFSAQRTLAWALADDRIVSVMPFFWRSQPSWIGLRDLPRCSATWEAIGRLVVAGGGAASALRGGGTPGIKKKCPKTSEPIQRHWCRTTPT</sequence>
<dbReference type="EMBL" id="HBHX01012556">
    <property type="protein sequence ID" value="CAE0106329.1"/>
    <property type="molecule type" value="Transcribed_RNA"/>
</dbReference>
<organism evidence="1">
    <name type="scientific">Haptolina ericina</name>
    <dbReference type="NCBI Taxonomy" id="156174"/>
    <lineage>
        <taxon>Eukaryota</taxon>
        <taxon>Haptista</taxon>
        <taxon>Haptophyta</taxon>
        <taxon>Prymnesiophyceae</taxon>
        <taxon>Prymnesiales</taxon>
        <taxon>Prymnesiaceae</taxon>
        <taxon>Haptolina</taxon>
    </lineage>
</organism>
<name>A0A7S3AJ16_9EUKA</name>